<dbReference type="AlphaFoldDB" id="A0A084VIK8"/>
<reference evidence="2 4" key="1">
    <citation type="journal article" date="2014" name="BMC Genomics">
        <title>Genome sequence of Anopheles sinensis provides insight into genetics basis of mosquito competence for malaria parasites.</title>
        <authorList>
            <person name="Zhou D."/>
            <person name="Zhang D."/>
            <person name="Ding G."/>
            <person name="Shi L."/>
            <person name="Hou Q."/>
            <person name="Ye Y."/>
            <person name="Xu Y."/>
            <person name="Zhou H."/>
            <person name="Xiong C."/>
            <person name="Li S."/>
            <person name="Yu J."/>
            <person name="Hong S."/>
            <person name="Yu X."/>
            <person name="Zou P."/>
            <person name="Chen C."/>
            <person name="Chang X."/>
            <person name="Wang W."/>
            <person name="Lv Y."/>
            <person name="Sun Y."/>
            <person name="Ma L."/>
            <person name="Shen B."/>
            <person name="Zhu C."/>
        </authorList>
    </citation>
    <scope>NUCLEOTIDE SEQUENCE [LARGE SCALE GENOMIC DNA]</scope>
</reference>
<name>A0A084VIK8_ANOSI</name>
<dbReference type="GO" id="GO:0008168">
    <property type="term" value="F:methyltransferase activity"/>
    <property type="evidence" value="ECO:0007669"/>
    <property type="project" value="UniProtKB-KW"/>
</dbReference>
<protein>
    <submittedName>
        <fullName evidence="2 3">tRNA (Guanine-N1)-methyltransferase</fullName>
    </submittedName>
</protein>
<dbReference type="EnsemblMetazoa" id="ASIC004968-RA">
    <property type="protein sequence ID" value="ASIC004968-PA"/>
    <property type="gene ID" value="ASIC004968"/>
</dbReference>
<dbReference type="VEuPathDB" id="VectorBase:ASIC004968"/>
<keyword evidence="2" id="KW-0489">Methyltransferase</keyword>
<evidence type="ECO:0000313" key="3">
    <source>
        <dbReference type="EnsemblMetazoa" id="ASIC004968-PA"/>
    </source>
</evidence>
<keyword evidence="2" id="KW-0808">Transferase</keyword>
<organism evidence="2">
    <name type="scientific">Anopheles sinensis</name>
    <name type="common">Mosquito</name>
    <dbReference type="NCBI Taxonomy" id="74873"/>
    <lineage>
        <taxon>Eukaryota</taxon>
        <taxon>Metazoa</taxon>
        <taxon>Ecdysozoa</taxon>
        <taxon>Arthropoda</taxon>
        <taxon>Hexapoda</taxon>
        <taxon>Insecta</taxon>
        <taxon>Pterygota</taxon>
        <taxon>Neoptera</taxon>
        <taxon>Endopterygota</taxon>
        <taxon>Diptera</taxon>
        <taxon>Nematocera</taxon>
        <taxon>Culicoidea</taxon>
        <taxon>Culicidae</taxon>
        <taxon>Anophelinae</taxon>
        <taxon>Anopheles</taxon>
    </lineage>
</organism>
<dbReference type="EMBL" id="KE524854">
    <property type="protein sequence ID" value="KFB37802.1"/>
    <property type="molecule type" value="Genomic_DNA"/>
</dbReference>
<keyword evidence="4" id="KW-1185">Reference proteome</keyword>
<proteinExistence type="predicted"/>
<evidence type="ECO:0000256" key="1">
    <source>
        <dbReference type="SAM" id="MobiDB-lite"/>
    </source>
</evidence>
<reference evidence="3" key="2">
    <citation type="submission" date="2020-05" db="UniProtKB">
        <authorList>
            <consortium name="EnsemblMetazoa"/>
        </authorList>
    </citation>
    <scope>IDENTIFICATION</scope>
</reference>
<dbReference type="GO" id="GO:0032259">
    <property type="term" value="P:methylation"/>
    <property type="evidence" value="ECO:0007669"/>
    <property type="project" value="UniProtKB-KW"/>
</dbReference>
<feature type="region of interest" description="Disordered" evidence="1">
    <location>
        <begin position="57"/>
        <end position="88"/>
    </location>
</feature>
<sequence>MPSSSHGSKRMQKTVFAAHSVDVRQSRPGEDSSSDNRELSVAFRSLAGSLFQVASVDRSRNVKRCPQRRKTSEAEGRSETLYPSPSGREQALVPRWEIRHINFACEYRRPKTTPSARKQGKDEKVTLDVNRQT</sequence>
<dbReference type="EMBL" id="ATLV01013366">
    <property type="status" value="NOT_ANNOTATED_CDS"/>
    <property type="molecule type" value="Genomic_DNA"/>
</dbReference>
<accession>A0A084VIK8</accession>
<evidence type="ECO:0000313" key="2">
    <source>
        <dbReference type="EMBL" id="KFB37802.1"/>
    </source>
</evidence>
<dbReference type="Proteomes" id="UP000030765">
    <property type="component" value="Unassembled WGS sequence"/>
</dbReference>
<feature type="compositionally biased region" description="Basic and acidic residues" evidence="1">
    <location>
        <begin position="21"/>
        <end position="37"/>
    </location>
</feature>
<feature type="region of interest" description="Disordered" evidence="1">
    <location>
        <begin position="1"/>
        <end position="37"/>
    </location>
</feature>
<gene>
    <name evidence="2" type="ORF">ZHAS_00004968</name>
</gene>
<evidence type="ECO:0000313" key="4">
    <source>
        <dbReference type="Proteomes" id="UP000030765"/>
    </source>
</evidence>
<feature type="region of interest" description="Disordered" evidence="1">
    <location>
        <begin position="108"/>
        <end position="133"/>
    </location>
</feature>